<reference evidence="1" key="1">
    <citation type="submission" date="2018-05" db="EMBL/GenBank/DDBJ databases">
        <authorList>
            <person name="Lanie J.A."/>
            <person name="Ng W.-L."/>
            <person name="Kazmierczak K.M."/>
            <person name="Andrzejewski T.M."/>
            <person name="Davidsen T.M."/>
            <person name="Wayne K.J."/>
            <person name="Tettelin H."/>
            <person name="Glass J.I."/>
            <person name="Rusch D."/>
            <person name="Podicherti R."/>
            <person name="Tsui H.-C.T."/>
            <person name="Winkler M.E."/>
        </authorList>
    </citation>
    <scope>NUCLEOTIDE SEQUENCE</scope>
</reference>
<accession>A0A383E803</accession>
<name>A0A383E803_9ZZZZ</name>
<protein>
    <submittedName>
        <fullName evidence="1">Uncharacterized protein</fullName>
    </submittedName>
</protein>
<gene>
    <name evidence="1" type="ORF">METZ01_LOCUS505404</name>
</gene>
<organism evidence="1">
    <name type="scientific">marine metagenome</name>
    <dbReference type="NCBI Taxonomy" id="408172"/>
    <lineage>
        <taxon>unclassified sequences</taxon>
        <taxon>metagenomes</taxon>
        <taxon>ecological metagenomes</taxon>
    </lineage>
</organism>
<evidence type="ECO:0000313" key="1">
    <source>
        <dbReference type="EMBL" id="SVE52550.1"/>
    </source>
</evidence>
<proteinExistence type="predicted"/>
<feature type="non-terminal residue" evidence="1">
    <location>
        <position position="1"/>
    </location>
</feature>
<dbReference type="EMBL" id="UINC01223377">
    <property type="protein sequence ID" value="SVE52550.1"/>
    <property type="molecule type" value="Genomic_DNA"/>
</dbReference>
<dbReference type="AlphaFoldDB" id="A0A383E803"/>
<feature type="non-terminal residue" evidence="1">
    <location>
        <position position="46"/>
    </location>
</feature>
<sequence>VALPLPALPLPDLPLPDLPLLALPLPDLQSQVRGRRRWVPRRTGGR</sequence>